<dbReference type="EMBL" id="JBJKFK010000477">
    <property type="protein sequence ID" value="KAL3316817.1"/>
    <property type="molecule type" value="Genomic_DNA"/>
</dbReference>
<reference evidence="2 3" key="1">
    <citation type="submission" date="2024-11" db="EMBL/GenBank/DDBJ databases">
        <title>Adaptive evolution of stress response genes in parasites aligns with host niche diversity.</title>
        <authorList>
            <person name="Hahn C."/>
            <person name="Resl P."/>
        </authorList>
    </citation>
    <scope>NUCLEOTIDE SEQUENCE [LARGE SCALE GENOMIC DNA]</scope>
    <source>
        <strain evidence="2">EGGRZ-B1_66</strain>
        <tissue evidence="2">Body</tissue>
    </source>
</reference>
<evidence type="ECO:0000313" key="3">
    <source>
        <dbReference type="Proteomes" id="UP001626550"/>
    </source>
</evidence>
<comment type="caution">
    <text evidence="2">The sequence shown here is derived from an EMBL/GenBank/DDBJ whole genome shotgun (WGS) entry which is preliminary data.</text>
</comment>
<evidence type="ECO:0000256" key="1">
    <source>
        <dbReference type="SAM" id="MobiDB-lite"/>
    </source>
</evidence>
<dbReference type="AlphaFoldDB" id="A0ABD2QBB0"/>
<organism evidence="2 3">
    <name type="scientific">Cichlidogyrus casuarinus</name>
    <dbReference type="NCBI Taxonomy" id="1844966"/>
    <lineage>
        <taxon>Eukaryota</taxon>
        <taxon>Metazoa</taxon>
        <taxon>Spiralia</taxon>
        <taxon>Lophotrochozoa</taxon>
        <taxon>Platyhelminthes</taxon>
        <taxon>Monogenea</taxon>
        <taxon>Monopisthocotylea</taxon>
        <taxon>Dactylogyridea</taxon>
        <taxon>Ancyrocephalidae</taxon>
        <taxon>Cichlidogyrus</taxon>
    </lineage>
</organism>
<keyword evidence="3" id="KW-1185">Reference proteome</keyword>
<name>A0ABD2QBB0_9PLAT</name>
<protein>
    <submittedName>
        <fullName evidence="2">Uncharacterized protein</fullName>
    </submittedName>
</protein>
<accession>A0ABD2QBB0</accession>
<feature type="region of interest" description="Disordered" evidence="1">
    <location>
        <begin position="122"/>
        <end position="146"/>
    </location>
</feature>
<sequence>MVKAVDGMVQIDLKNSNAPMLLNGHGMLPFQGNSITMPSTPIPGTGGGGCGQQQPLQNLYQQHQQQMLMNLLVAQHRTQQRQMQLLDSVPNIYNDPGSLDDLESNMSPEYASAGSLINAASSYRRRSNVPPSPPPNHPSHRNNVNSLLDPSFAAAAAAFMCQQQNTLPFMPFQQQPHQQGIPAPQPLFPHHPQLGFPDSDSFVFNLSAKFHQFGGSDLVISFQEVL</sequence>
<gene>
    <name evidence="2" type="ORF">Ciccas_004526</name>
</gene>
<proteinExistence type="predicted"/>
<evidence type="ECO:0000313" key="2">
    <source>
        <dbReference type="EMBL" id="KAL3316817.1"/>
    </source>
</evidence>
<dbReference type="Proteomes" id="UP001626550">
    <property type="component" value="Unassembled WGS sequence"/>
</dbReference>